<dbReference type="RefSeq" id="WP_246127276.1">
    <property type="nucleotide sequence ID" value="NZ_BIFH01000044.1"/>
</dbReference>
<accession>A0A401Z2K5</accession>
<feature type="compositionally biased region" description="Low complexity" evidence="1">
    <location>
        <begin position="111"/>
        <end position="126"/>
    </location>
</feature>
<comment type="caution">
    <text evidence="2">The sequence shown here is derived from an EMBL/GenBank/DDBJ whole genome shotgun (WGS) entry which is preliminary data.</text>
</comment>
<evidence type="ECO:0000313" key="2">
    <source>
        <dbReference type="EMBL" id="GCE01041.1"/>
    </source>
</evidence>
<protein>
    <submittedName>
        <fullName evidence="2">LysR family transcriptional regulator</fullName>
    </submittedName>
</protein>
<sequence length="138" mass="14801">MEELADTTLVTLASEHVPDYWMDYHYPRRTPSGRPISQGPANRCWAEVLVHVGMGVGVSPVALRAKDFYSHPGMMFVPLHDAPPIDYGFLWPLTGLTPGASAYLDIVPELDTPSTGSSATSTSDGSRAAPMPANSTAK</sequence>
<dbReference type="EMBL" id="BIFH01000044">
    <property type="protein sequence ID" value="GCE01041.1"/>
    <property type="molecule type" value="Genomic_DNA"/>
</dbReference>
<feature type="region of interest" description="Disordered" evidence="1">
    <location>
        <begin position="111"/>
        <end position="138"/>
    </location>
</feature>
<dbReference type="AlphaFoldDB" id="A0A401Z2K5"/>
<evidence type="ECO:0000313" key="3">
    <source>
        <dbReference type="Proteomes" id="UP000286931"/>
    </source>
</evidence>
<evidence type="ECO:0000256" key="1">
    <source>
        <dbReference type="SAM" id="MobiDB-lite"/>
    </source>
</evidence>
<proteinExistence type="predicted"/>
<gene>
    <name evidence="2" type="ORF">EHYA_08780</name>
</gene>
<keyword evidence="3" id="KW-1185">Reference proteome</keyword>
<name>A0A401Z2K5_9ACTN</name>
<reference evidence="2 3" key="1">
    <citation type="submission" date="2018-12" db="EMBL/GenBank/DDBJ databases">
        <title>Draft genome sequence of Embleya hyalina NBRC 13850T.</title>
        <authorList>
            <person name="Komaki H."/>
            <person name="Hosoyama A."/>
            <person name="Kimura A."/>
            <person name="Ichikawa N."/>
            <person name="Tamura T."/>
        </authorList>
    </citation>
    <scope>NUCLEOTIDE SEQUENCE [LARGE SCALE GENOMIC DNA]</scope>
    <source>
        <strain evidence="2 3">NBRC 13850</strain>
    </source>
</reference>
<organism evidence="2 3">
    <name type="scientific">Embleya hyalina</name>
    <dbReference type="NCBI Taxonomy" id="516124"/>
    <lineage>
        <taxon>Bacteria</taxon>
        <taxon>Bacillati</taxon>
        <taxon>Actinomycetota</taxon>
        <taxon>Actinomycetes</taxon>
        <taxon>Kitasatosporales</taxon>
        <taxon>Streptomycetaceae</taxon>
        <taxon>Embleya</taxon>
    </lineage>
</organism>
<dbReference type="Proteomes" id="UP000286931">
    <property type="component" value="Unassembled WGS sequence"/>
</dbReference>